<name>A0A645C5F8_9ZZZZ</name>
<dbReference type="InterPro" id="IPR036962">
    <property type="entry name" value="Glyco_hydro_3_N_sf"/>
</dbReference>
<dbReference type="InterPro" id="IPR050226">
    <property type="entry name" value="NagZ_Beta-hexosaminidase"/>
</dbReference>
<dbReference type="SUPFAM" id="SSF51445">
    <property type="entry name" value="(Trans)glycosidases"/>
    <property type="match status" value="1"/>
</dbReference>
<sequence length="253" mass="28850">MGGLMARYSVSEAAIRAINYGVDLLLLKDENALRFELHRDLVEAVRQGRIAEATVDRSLCRVWSLKYDHGLFEQGGAVDSAAADDFIRRDEFRRIGVEMSEKVRNVVRLEPGILPLKPEQKVLIIDRITGHQLRRNDYWNYPGMFFEFMRRFSDNLGFCDYDGRSIDRALAAARQLFDDYDLIVLTSDFDRSEAADADRTLAAELAGLGKPVIQIASNPYPELLIPETVRNVIVTYGLMHEQLEAVSRFLYGR</sequence>
<comment type="caution">
    <text evidence="3">The sequence shown here is derived from an EMBL/GenBank/DDBJ whole genome shotgun (WGS) entry which is preliminary data.</text>
</comment>
<dbReference type="PANTHER" id="PTHR30480:SF13">
    <property type="entry name" value="BETA-HEXOSAMINIDASE"/>
    <property type="match status" value="1"/>
</dbReference>
<keyword evidence="2" id="KW-0378">Hydrolase</keyword>
<protein>
    <submittedName>
        <fullName evidence="3">Uncharacterized protein</fullName>
    </submittedName>
</protein>
<dbReference type="EMBL" id="VSSQ01024741">
    <property type="protein sequence ID" value="MPM72427.1"/>
    <property type="molecule type" value="Genomic_DNA"/>
</dbReference>
<dbReference type="GO" id="GO:0005975">
    <property type="term" value="P:carbohydrate metabolic process"/>
    <property type="evidence" value="ECO:0007669"/>
    <property type="project" value="InterPro"/>
</dbReference>
<organism evidence="3">
    <name type="scientific">bioreactor metagenome</name>
    <dbReference type="NCBI Taxonomy" id="1076179"/>
    <lineage>
        <taxon>unclassified sequences</taxon>
        <taxon>metagenomes</taxon>
        <taxon>ecological metagenomes</taxon>
    </lineage>
</organism>
<accession>A0A645C5F8</accession>
<evidence type="ECO:0000256" key="1">
    <source>
        <dbReference type="ARBA" id="ARBA00005336"/>
    </source>
</evidence>
<evidence type="ECO:0000313" key="3">
    <source>
        <dbReference type="EMBL" id="MPM72427.1"/>
    </source>
</evidence>
<evidence type="ECO:0000256" key="2">
    <source>
        <dbReference type="ARBA" id="ARBA00022801"/>
    </source>
</evidence>
<dbReference type="GO" id="GO:0009254">
    <property type="term" value="P:peptidoglycan turnover"/>
    <property type="evidence" value="ECO:0007669"/>
    <property type="project" value="TreeGrafter"/>
</dbReference>
<dbReference type="GO" id="GO:0004553">
    <property type="term" value="F:hydrolase activity, hydrolyzing O-glycosyl compounds"/>
    <property type="evidence" value="ECO:0007669"/>
    <property type="project" value="InterPro"/>
</dbReference>
<dbReference type="PANTHER" id="PTHR30480">
    <property type="entry name" value="BETA-HEXOSAMINIDASE-RELATED"/>
    <property type="match status" value="1"/>
</dbReference>
<proteinExistence type="inferred from homology"/>
<dbReference type="AlphaFoldDB" id="A0A645C5F8"/>
<comment type="similarity">
    <text evidence="1">Belongs to the glycosyl hydrolase 3 family.</text>
</comment>
<gene>
    <name evidence="3" type="ORF">SDC9_119403</name>
</gene>
<reference evidence="3" key="1">
    <citation type="submission" date="2019-08" db="EMBL/GenBank/DDBJ databases">
        <authorList>
            <person name="Kucharzyk K."/>
            <person name="Murdoch R.W."/>
            <person name="Higgins S."/>
            <person name="Loffler F."/>
        </authorList>
    </citation>
    <scope>NUCLEOTIDE SEQUENCE</scope>
</reference>
<dbReference type="InterPro" id="IPR017853">
    <property type="entry name" value="GH"/>
</dbReference>
<dbReference type="Gene3D" id="3.20.20.300">
    <property type="entry name" value="Glycoside hydrolase, family 3, N-terminal domain"/>
    <property type="match status" value="1"/>
</dbReference>